<keyword evidence="1" id="KW-0472">Membrane</keyword>
<sequence length="301" mass="33922">MDPPAVTEGGGRGRRAFRICSTCCFSLIFYFAFSILSSLLVELAGSAIERFSASTAVSIPSTCRILSSSVDLRSSKVCEHGILTHNAKIEEHLKKPPFRCHYDYYWAAIFEVEYQEYFSGQIFHAVAEAPKEALPHDCRPEFGAAWLTTMRFKVNETYKCGYLLGSQKVDIYSDDIFECPTKAPSTPDATRGYLILLKRLISDMVRSGPNMVYLITGAVCGMLVSMLTVILAKCLHILARAMAGKWKAWRLTSIDVVRQLRRACHLFAYFSVTAWLMIQYGKLIGLKQLLFDNHHISERTT</sequence>
<proteinExistence type="predicted"/>
<gene>
    <name evidence="2" type="ORF">Cni_G13068</name>
</gene>
<keyword evidence="1" id="KW-1133">Transmembrane helix</keyword>
<dbReference type="PANTHER" id="PTHR36779:SF1">
    <property type="entry name" value="OS04G0600400 PROTEIN"/>
    <property type="match status" value="1"/>
</dbReference>
<keyword evidence="3" id="KW-1185">Reference proteome</keyword>
<reference evidence="2 3" key="1">
    <citation type="submission" date="2023-10" db="EMBL/GenBank/DDBJ databases">
        <title>Chromosome-scale genome assembly provides insights into flower coloration mechanisms of Canna indica.</title>
        <authorList>
            <person name="Li C."/>
        </authorList>
    </citation>
    <scope>NUCLEOTIDE SEQUENCE [LARGE SCALE GENOMIC DNA]</scope>
    <source>
        <tissue evidence="2">Flower</tissue>
    </source>
</reference>
<protein>
    <submittedName>
        <fullName evidence="2">Uncharacterized protein</fullName>
    </submittedName>
</protein>
<feature type="transmembrane region" description="Helical" evidence="1">
    <location>
        <begin position="259"/>
        <end position="278"/>
    </location>
</feature>
<dbReference type="PANTHER" id="PTHR36779">
    <property type="entry name" value="OSJNBA0083N12.13 PROTEIN"/>
    <property type="match status" value="1"/>
</dbReference>
<name>A0AAQ3K9L6_9LILI</name>
<evidence type="ECO:0000313" key="3">
    <source>
        <dbReference type="Proteomes" id="UP001327560"/>
    </source>
</evidence>
<dbReference type="AlphaFoldDB" id="A0AAQ3K9L6"/>
<feature type="transmembrane region" description="Helical" evidence="1">
    <location>
        <begin position="16"/>
        <end position="41"/>
    </location>
</feature>
<keyword evidence="1" id="KW-0812">Transmembrane</keyword>
<accession>A0AAQ3K9L6</accession>
<organism evidence="2 3">
    <name type="scientific">Canna indica</name>
    <name type="common">Indian-shot</name>
    <dbReference type="NCBI Taxonomy" id="4628"/>
    <lineage>
        <taxon>Eukaryota</taxon>
        <taxon>Viridiplantae</taxon>
        <taxon>Streptophyta</taxon>
        <taxon>Embryophyta</taxon>
        <taxon>Tracheophyta</taxon>
        <taxon>Spermatophyta</taxon>
        <taxon>Magnoliopsida</taxon>
        <taxon>Liliopsida</taxon>
        <taxon>Zingiberales</taxon>
        <taxon>Cannaceae</taxon>
        <taxon>Canna</taxon>
    </lineage>
</organism>
<dbReference type="Proteomes" id="UP001327560">
    <property type="component" value="Chromosome 4"/>
</dbReference>
<dbReference type="EMBL" id="CP136893">
    <property type="protein sequence ID" value="WOL04347.1"/>
    <property type="molecule type" value="Genomic_DNA"/>
</dbReference>
<evidence type="ECO:0000313" key="2">
    <source>
        <dbReference type="EMBL" id="WOL04347.1"/>
    </source>
</evidence>
<evidence type="ECO:0000256" key="1">
    <source>
        <dbReference type="SAM" id="Phobius"/>
    </source>
</evidence>
<feature type="transmembrane region" description="Helical" evidence="1">
    <location>
        <begin position="212"/>
        <end position="239"/>
    </location>
</feature>